<dbReference type="SUPFAM" id="SSF56399">
    <property type="entry name" value="ADP-ribosylation"/>
    <property type="match status" value="1"/>
</dbReference>
<dbReference type="GO" id="GO:0004842">
    <property type="term" value="F:ubiquitin-protein transferase activity"/>
    <property type="evidence" value="ECO:0007669"/>
    <property type="project" value="InterPro"/>
</dbReference>
<evidence type="ECO:0000259" key="9">
    <source>
        <dbReference type="PROSITE" id="PS50011"/>
    </source>
</evidence>
<protein>
    <recommendedName>
        <fullName evidence="5">NEK6-subfamily protein kinase</fullName>
        <ecNumber evidence="5">2.7.11.34</ecNumber>
    </recommendedName>
</protein>
<dbReference type="Gene3D" id="2.30.30.40">
    <property type="entry name" value="SH3 Domains"/>
    <property type="match status" value="1"/>
</dbReference>
<dbReference type="InterPro" id="IPR013083">
    <property type="entry name" value="Znf_RING/FYVE/PHD"/>
</dbReference>
<keyword evidence="12" id="KW-1185">Reference proteome</keyword>
<feature type="region of interest" description="Disordered" evidence="8">
    <location>
        <begin position="732"/>
        <end position="786"/>
    </location>
</feature>
<evidence type="ECO:0000256" key="6">
    <source>
        <dbReference type="PROSITE-ProRule" id="PRU00175"/>
    </source>
</evidence>
<feature type="binding site" evidence="7">
    <location>
        <position position="69"/>
    </location>
    <ligand>
        <name>ATP</name>
        <dbReference type="ChEBI" id="CHEBI:30616"/>
    </ligand>
</feature>
<name>A0A9N8HFJ6_9STRA</name>
<dbReference type="Pfam" id="PF13920">
    <property type="entry name" value="zf-C3HC4_3"/>
    <property type="match status" value="1"/>
</dbReference>
<dbReference type="Proteomes" id="UP001153069">
    <property type="component" value="Unassembled WGS sequence"/>
</dbReference>
<evidence type="ECO:0000256" key="3">
    <source>
        <dbReference type="ARBA" id="ARBA00022777"/>
    </source>
</evidence>
<dbReference type="InterPro" id="IPR008271">
    <property type="entry name" value="Ser/Thr_kinase_AS"/>
</dbReference>
<feature type="region of interest" description="Disordered" evidence="8">
    <location>
        <begin position="644"/>
        <end position="668"/>
    </location>
</feature>
<evidence type="ECO:0000313" key="11">
    <source>
        <dbReference type="EMBL" id="CAB9513158.1"/>
    </source>
</evidence>
<dbReference type="CDD" id="cd00180">
    <property type="entry name" value="PKc"/>
    <property type="match status" value="1"/>
</dbReference>
<keyword evidence="6" id="KW-0863">Zinc-finger</keyword>
<accession>A0A9N8HFJ6</accession>
<dbReference type="PROSITE" id="PS50089">
    <property type="entry name" value="ZF_RING_2"/>
    <property type="match status" value="1"/>
</dbReference>
<dbReference type="OrthoDB" id="66726at2759"/>
<feature type="domain" description="Protein kinase" evidence="9">
    <location>
        <begin position="41"/>
        <end position="343"/>
    </location>
</feature>
<dbReference type="Gene3D" id="1.10.510.10">
    <property type="entry name" value="Transferase(Phosphotransferase) domain 1"/>
    <property type="match status" value="1"/>
</dbReference>
<gene>
    <name evidence="11" type="ORF">SEMRO_575_G169290.1</name>
</gene>
<comment type="caution">
    <text evidence="11">The sequence shown here is derived from an EMBL/GenBank/DDBJ whole genome shotgun (WGS) entry which is preliminary data.</text>
</comment>
<dbReference type="Gene3D" id="3.30.40.10">
    <property type="entry name" value="Zinc/RING finger domain, C3HC4 (zinc finger)"/>
    <property type="match status" value="1"/>
</dbReference>
<dbReference type="InterPro" id="IPR011009">
    <property type="entry name" value="Kinase-like_dom_sf"/>
</dbReference>
<dbReference type="EC" id="2.7.11.34" evidence="5"/>
<dbReference type="GO" id="GO:0005524">
    <property type="term" value="F:ATP binding"/>
    <property type="evidence" value="ECO:0007669"/>
    <property type="project" value="UniProtKB-UniRule"/>
</dbReference>
<evidence type="ECO:0000256" key="4">
    <source>
        <dbReference type="ARBA" id="ARBA00022840"/>
    </source>
</evidence>
<dbReference type="InterPro" id="IPR000719">
    <property type="entry name" value="Prot_kinase_dom"/>
</dbReference>
<dbReference type="InterPro" id="IPR001841">
    <property type="entry name" value="Znf_RING"/>
</dbReference>
<dbReference type="PROSITE" id="PS50011">
    <property type="entry name" value="PROTEIN_KINASE_DOM"/>
    <property type="match status" value="1"/>
</dbReference>
<dbReference type="SUPFAM" id="SSF57850">
    <property type="entry name" value="RING/U-box"/>
    <property type="match status" value="1"/>
</dbReference>
<dbReference type="AlphaFoldDB" id="A0A9N8HFJ6"/>
<proteinExistence type="predicted"/>
<dbReference type="PANTHER" id="PTHR43289:SF33">
    <property type="entry name" value="SERINE_THREONINE KINASE 31"/>
    <property type="match status" value="1"/>
</dbReference>
<evidence type="ECO:0000256" key="5">
    <source>
        <dbReference type="ARBA" id="ARBA00039067"/>
    </source>
</evidence>
<dbReference type="Gene3D" id="3.90.228.10">
    <property type="match status" value="1"/>
</dbReference>
<evidence type="ECO:0000256" key="2">
    <source>
        <dbReference type="ARBA" id="ARBA00022741"/>
    </source>
</evidence>
<keyword evidence="2 7" id="KW-0547">Nucleotide-binding</keyword>
<dbReference type="SMART" id="SM00184">
    <property type="entry name" value="RING"/>
    <property type="match status" value="1"/>
</dbReference>
<dbReference type="GO" id="GO:0004674">
    <property type="term" value="F:protein serine/threonine kinase activity"/>
    <property type="evidence" value="ECO:0007669"/>
    <property type="project" value="TreeGrafter"/>
</dbReference>
<keyword evidence="6" id="KW-0479">Metal-binding</keyword>
<organism evidence="11 12">
    <name type="scientific">Seminavis robusta</name>
    <dbReference type="NCBI Taxonomy" id="568900"/>
    <lineage>
        <taxon>Eukaryota</taxon>
        <taxon>Sar</taxon>
        <taxon>Stramenopiles</taxon>
        <taxon>Ochrophyta</taxon>
        <taxon>Bacillariophyta</taxon>
        <taxon>Bacillariophyceae</taxon>
        <taxon>Bacillariophycidae</taxon>
        <taxon>Naviculales</taxon>
        <taxon>Naviculaceae</taxon>
        <taxon>Seminavis</taxon>
    </lineage>
</organism>
<evidence type="ECO:0000256" key="8">
    <source>
        <dbReference type="SAM" id="MobiDB-lite"/>
    </source>
</evidence>
<dbReference type="SUPFAM" id="SSF56112">
    <property type="entry name" value="Protein kinase-like (PK-like)"/>
    <property type="match status" value="1"/>
</dbReference>
<dbReference type="EMBL" id="CAICTM010000574">
    <property type="protein sequence ID" value="CAB9513158.1"/>
    <property type="molecule type" value="Genomic_DNA"/>
</dbReference>
<dbReference type="SUPFAM" id="SSF159034">
    <property type="entry name" value="Mib/herc2 domain-like"/>
    <property type="match status" value="1"/>
</dbReference>
<dbReference type="PROSITE" id="PS00107">
    <property type="entry name" value="PROTEIN_KINASE_ATP"/>
    <property type="match status" value="1"/>
</dbReference>
<dbReference type="InterPro" id="IPR017441">
    <property type="entry name" value="Protein_kinase_ATP_BS"/>
</dbReference>
<feature type="compositionally biased region" description="Low complexity" evidence="8">
    <location>
        <begin position="13"/>
        <end position="24"/>
    </location>
</feature>
<reference evidence="11" key="1">
    <citation type="submission" date="2020-06" db="EMBL/GenBank/DDBJ databases">
        <authorList>
            <consortium name="Plant Systems Biology data submission"/>
        </authorList>
    </citation>
    <scope>NUCLEOTIDE SEQUENCE</scope>
    <source>
        <strain evidence="11">D6</strain>
    </source>
</reference>
<feature type="compositionally biased region" description="Low complexity" evidence="8">
    <location>
        <begin position="737"/>
        <end position="748"/>
    </location>
</feature>
<dbReference type="InterPro" id="IPR037252">
    <property type="entry name" value="Mib_Herc2_sf"/>
</dbReference>
<evidence type="ECO:0000256" key="7">
    <source>
        <dbReference type="PROSITE-ProRule" id="PRU10141"/>
    </source>
</evidence>
<keyword evidence="4 7" id="KW-0067">ATP-binding</keyword>
<sequence>MPPFPIASPTTGNSNPPVVSPDPSATRSEPKTPLSEIDSQFQQIGCLGHGGFGSVFLAQKPSGRRVALKFCELNNDDDDDRNEMLQREIDAVIQLECTRSSEGLAIVYFEDWFIGDNYACIVMQHADGGTLSQEILAKQERLDQGHNGEPYTERRIASYALQLSSALHHAHSRGVAHFDIKSANVLIDRTGGGRLLLADFGSAVSPGGEPENFTEIYASPELQRAHAHEDFSALDPTKVDMFGLGCILYELICCKKLVDLTGDQTLAEFIVEKQTAEATLALPCVRLPFLPEQQSSQNHQQQVGYSHFLKSMVTNLLELLPNVRSTPLVLQNILKDPSYSPLLQDWVIAAQPPQPGAPVTVDNIQLGMLVQRGPDWADGDSDGGIHSVGAVVKLDCDAGYTEVAFPSQQQNPETLVCRIGAGNKFELAVGPPSAADFLGILKGANPAEFVIGQRIDANCMVVGIQDKTVLVAPTEKIAIQQLPFHRPQPVVPPVLLPKNPPPEPDNWQHGTDTLPEITDASERQQVLVAFTQNSNYEIGSIRRIQNPVLWKSYAAARERVAAENWGIANEKRLFIGTGQYAPETLHRHIPPQWFFSKCVTNANDTPCFKDASGADHNCHRSTNSSDGYTRQLVLCRVALGRTKTKEGGNREAGSLPPHSVIYHSETSNNSNGNHYEVKLSSTCQAYPEYLVSYKLPTTTGRRVLRARRPARPASGRAPLPPQPNRNWAARRVSTNQAPVPAAAEPSSSGRASQPLAAGSARIAKPSASAPRMVSPPARPPLASPVAKSSHSASKLCVICMERDVTMILIPCGHPCLCEACGSKKVLKKMKKKCPECRKHIDQVVRMYGRVVED</sequence>
<dbReference type="PROSITE" id="PS00108">
    <property type="entry name" value="PROTEIN_KINASE_ST"/>
    <property type="match status" value="1"/>
</dbReference>
<feature type="domain" description="RING-type" evidence="10">
    <location>
        <begin position="796"/>
        <end position="837"/>
    </location>
</feature>
<dbReference type="SMART" id="SM00220">
    <property type="entry name" value="S_TKc"/>
    <property type="match status" value="1"/>
</dbReference>
<dbReference type="Pfam" id="PF00069">
    <property type="entry name" value="Pkinase"/>
    <property type="match status" value="1"/>
</dbReference>
<dbReference type="PANTHER" id="PTHR43289">
    <property type="entry name" value="MITOGEN-ACTIVATED PROTEIN KINASE KINASE KINASE 20-RELATED"/>
    <property type="match status" value="1"/>
</dbReference>
<evidence type="ECO:0000313" key="12">
    <source>
        <dbReference type="Proteomes" id="UP001153069"/>
    </source>
</evidence>
<evidence type="ECO:0000256" key="1">
    <source>
        <dbReference type="ARBA" id="ARBA00022679"/>
    </source>
</evidence>
<keyword evidence="1" id="KW-0808">Transferase</keyword>
<dbReference type="GO" id="GO:0008270">
    <property type="term" value="F:zinc ion binding"/>
    <property type="evidence" value="ECO:0007669"/>
    <property type="project" value="UniProtKB-KW"/>
</dbReference>
<keyword evidence="6" id="KW-0862">Zinc</keyword>
<feature type="region of interest" description="Disordered" evidence="8">
    <location>
        <begin position="1"/>
        <end position="35"/>
    </location>
</feature>
<keyword evidence="3 11" id="KW-0418">Kinase</keyword>
<evidence type="ECO:0000259" key="10">
    <source>
        <dbReference type="PROSITE" id="PS50089"/>
    </source>
</evidence>